<feature type="region of interest" description="Disordered" evidence="1">
    <location>
        <begin position="1"/>
        <end position="110"/>
    </location>
</feature>
<feature type="region of interest" description="Disordered" evidence="1">
    <location>
        <begin position="376"/>
        <end position="395"/>
    </location>
</feature>
<feature type="compositionally biased region" description="Low complexity" evidence="1">
    <location>
        <begin position="63"/>
        <end position="98"/>
    </location>
</feature>
<dbReference type="EMBL" id="LAFY01000401">
    <property type="protein sequence ID" value="KJX98503.1"/>
    <property type="molecule type" value="Genomic_DNA"/>
</dbReference>
<feature type="compositionally biased region" description="Basic residues" evidence="1">
    <location>
        <begin position="470"/>
        <end position="481"/>
    </location>
</feature>
<gene>
    <name evidence="2" type="ORF">TI39_contig409g00002</name>
</gene>
<feature type="region of interest" description="Disordered" evidence="1">
    <location>
        <begin position="470"/>
        <end position="511"/>
    </location>
</feature>
<proteinExistence type="predicted"/>
<feature type="compositionally biased region" description="Basic and acidic residues" evidence="1">
    <location>
        <begin position="419"/>
        <end position="429"/>
    </location>
</feature>
<sequence>MKTCGKLGKGNKENRAPAAEISTSSESITYPVLPSLDTTRTTTTANVPKPSIPERSPQRQHHPVIPASSSTVPPSASPMNTTIPNRPSNPSPSQQRQPLFLTRNHHSHSTDIEILQSAGRQACLKRGLPPATPCNVGRPRVKLGFLTESPARKGWGEGVRRVFAGAREESGLGSELTDGSEGGRGRSRGGGRVERTDEVGDDEFEDAVVLLDGDEGSSRKSNTRPGSRATSGSEEEGGGAVKTAKGVRSSEGVVVSGRTSPGIARLPLSRRNIAMLDTVPTHTSSLRSPHLRPGPVSRVRGSSRFAPRLENSNTSAGSSTPISRSRYDTSNAAGSFSPSRMFDAPPRRNPARLTKAKEKQASTLSKVHVPTDSVVSAFSNSSEEDETDSSTPAWTDDEIFLRRHENSRGSKGAVARDQNCLREEAEKGARRSGTSDKGFIPAGEVTGVEAKTAMSADGLALDVGSVAIRSKRKQRGKKVRTGAKLDGLQDEPSPVAAKRTLEGLGLNQGGE</sequence>
<feature type="compositionally biased region" description="Polar residues" evidence="1">
    <location>
        <begin position="219"/>
        <end position="230"/>
    </location>
</feature>
<evidence type="ECO:0000313" key="3">
    <source>
        <dbReference type="Proteomes" id="UP000033647"/>
    </source>
</evidence>
<dbReference type="OrthoDB" id="10470618at2759"/>
<dbReference type="AlphaFoldDB" id="A0A0F4GMP6"/>
<keyword evidence="3" id="KW-1185">Reference proteome</keyword>
<accession>A0A0F4GMP6</accession>
<feature type="compositionally biased region" description="Polar residues" evidence="1">
    <location>
        <begin position="310"/>
        <end position="338"/>
    </location>
</feature>
<comment type="caution">
    <text evidence="2">The sequence shown here is derived from an EMBL/GenBank/DDBJ whole genome shotgun (WGS) entry which is preliminary data.</text>
</comment>
<feature type="compositionally biased region" description="Low complexity" evidence="1">
    <location>
        <begin position="246"/>
        <end position="260"/>
    </location>
</feature>
<dbReference type="Proteomes" id="UP000033647">
    <property type="component" value="Unassembled WGS sequence"/>
</dbReference>
<evidence type="ECO:0000313" key="2">
    <source>
        <dbReference type="EMBL" id="KJX98503.1"/>
    </source>
</evidence>
<feature type="region of interest" description="Disordered" evidence="1">
    <location>
        <begin position="170"/>
        <end position="263"/>
    </location>
</feature>
<evidence type="ECO:0000256" key="1">
    <source>
        <dbReference type="SAM" id="MobiDB-lite"/>
    </source>
</evidence>
<organism evidence="2 3">
    <name type="scientific">Zymoseptoria brevis</name>
    <dbReference type="NCBI Taxonomy" id="1047168"/>
    <lineage>
        <taxon>Eukaryota</taxon>
        <taxon>Fungi</taxon>
        <taxon>Dikarya</taxon>
        <taxon>Ascomycota</taxon>
        <taxon>Pezizomycotina</taxon>
        <taxon>Dothideomycetes</taxon>
        <taxon>Dothideomycetidae</taxon>
        <taxon>Mycosphaerellales</taxon>
        <taxon>Mycosphaerellaceae</taxon>
        <taxon>Zymoseptoria</taxon>
    </lineage>
</organism>
<feature type="region of interest" description="Disordered" evidence="1">
    <location>
        <begin position="279"/>
        <end position="368"/>
    </location>
</feature>
<reference evidence="2 3" key="1">
    <citation type="submission" date="2015-03" db="EMBL/GenBank/DDBJ databases">
        <title>RNA-seq based gene annotation and comparative genomics of four Zymoseptoria species reveal species-specific pathogenicity related genes and transposable element activity.</title>
        <authorList>
            <person name="Grandaubert J."/>
            <person name="Bhattacharyya A."/>
            <person name="Stukenbrock E.H."/>
        </authorList>
    </citation>
    <scope>NUCLEOTIDE SEQUENCE [LARGE SCALE GENOMIC DNA]</scope>
    <source>
        <strain evidence="2 3">Zb18110</strain>
    </source>
</reference>
<feature type="region of interest" description="Disordered" evidence="1">
    <location>
        <begin position="405"/>
        <end position="441"/>
    </location>
</feature>
<name>A0A0F4GMP6_9PEZI</name>
<protein>
    <submittedName>
        <fullName evidence="2">Uncharacterized protein</fullName>
    </submittedName>
</protein>